<feature type="transmembrane region" description="Helical" evidence="2">
    <location>
        <begin position="487"/>
        <end position="504"/>
    </location>
</feature>
<dbReference type="PANTHER" id="PTHR13146:SF3">
    <property type="entry name" value="EAMA DOMAIN-CONTAINING PROTEIN"/>
    <property type="match status" value="1"/>
</dbReference>
<sequence>MYPVSVVLTLIGMITAGAGRIVAVKIYYQIQLEESRPVTPLFVTLLYLVGQTLSLLVHFVYIRLDCINSQKSKRGKDYDTVETAARKLDDNTENTAFPPKTVEDEEQIRPAKHDIAMESDDDESIKNGLDQNVGPQNEEKSILNSESIGIGLGNTDGLLIGDDELRNEERSILDLERIGNGSNQTDGLLIGDYEPRNEEGSLPDLEGIGNESDQTDELLIGDDEPQNEKGSLPDSGRRKMRRRGSKTGLTSKSEDAIAWIHRIPWYLKPGIPGFFNLCNSALRWACLVYVAASTAEILISGLELVLSSFAARIIRKRIISTKRWIGVSIITLGIIFVGFAKLLEKKESEKEEHELFVGNLLIFGQCIFSVLQDLSEEIFMQEANFPATLLLGMEGLFGLMFGIPIYIFFFAEEISFTRSNIEYEIGLVFLVLITGILNIRTTEVTSSMTRNVWKQFRIILVWIFGLSVYYIGSGARFGEPWVSPDSFFILGGFSVILTGVSFYYNA</sequence>
<proteinExistence type="predicted"/>
<feature type="transmembrane region" description="Helical" evidence="2">
    <location>
        <begin position="6"/>
        <end position="28"/>
    </location>
</feature>
<dbReference type="SUPFAM" id="SSF103481">
    <property type="entry name" value="Multidrug resistance efflux transporter EmrE"/>
    <property type="match status" value="1"/>
</dbReference>
<dbReference type="PANTHER" id="PTHR13146">
    <property type="match status" value="1"/>
</dbReference>
<feature type="region of interest" description="Disordered" evidence="1">
    <location>
        <begin position="181"/>
        <end position="249"/>
    </location>
</feature>
<evidence type="ECO:0000256" key="2">
    <source>
        <dbReference type="SAM" id="Phobius"/>
    </source>
</evidence>
<feature type="transmembrane region" description="Helical" evidence="2">
    <location>
        <begin position="459"/>
        <end position="475"/>
    </location>
</feature>
<dbReference type="EMBL" id="HBIX01000026">
    <property type="protein sequence ID" value="CAE0707300.1"/>
    <property type="molecule type" value="Transcribed_RNA"/>
</dbReference>
<keyword evidence="2" id="KW-0472">Membrane</keyword>
<feature type="compositionally biased region" description="Acidic residues" evidence="1">
    <location>
        <begin position="213"/>
        <end position="225"/>
    </location>
</feature>
<dbReference type="InterPro" id="IPR037185">
    <property type="entry name" value="EmrE-like"/>
</dbReference>
<dbReference type="GO" id="GO:0016020">
    <property type="term" value="C:membrane"/>
    <property type="evidence" value="ECO:0007669"/>
    <property type="project" value="TreeGrafter"/>
</dbReference>
<name>A0A7S4A8J6_9STRA</name>
<feature type="transmembrane region" description="Helical" evidence="2">
    <location>
        <begin position="355"/>
        <end position="375"/>
    </location>
</feature>
<organism evidence="3">
    <name type="scientific">Pseudo-nitzschia australis</name>
    <dbReference type="NCBI Taxonomy" id="44445"/>
    <lineage>
        <taxon>Eukaryota</taxon>
        <taxon>Sar</taxon>
        <taxon>Stramenopiles</taxon>
        <taxon>Ochrophyta</taxon>
        <taxon>Bacillariophyta</taxon>
        <taxon>Bacillariophyceae</taxon>
        <taxon>Bacillariophycidae</taxon>
        <taxon>Bacillariales</taxon>
        <taxon>Bacillariaceae</taxon>
        <taxon>Pseudo-nitzschia</taxon>
    </lineage>
</organism>
<gene>
    <name evidence="3" type="ORF">PAUS00366_LOCUS20</name>
</gene>
<evidence type="ECO:0000313" key="3">
    <source>
        <dbReference type="EMBL" id="CAE0707300.1"/>
    </source>
</evidence>
<evidence type="ECO:0000256" key="1">
    <source>
        <dbReference type="SAM" id="MobiDB-lite"/>
    </source>
</evidence>
<keyword evidence="2" id="KW-1133">Transmembrane helix</keyword>
<feature type="transmembrane region" description="Helical" evidence="2">
    <location>
        <begin position="323"/>
        <end position="343"/>
    </location>
</feature>
<feature type="transmembrane region" description="Helical" evidence="2">
    <location>
        <begin position="387"/>
        <end position="409"/>
    </location>
</feature>
<evidence type="ECO:0008006" key="4">
    <source>
        <dbReference type="Google" id="ProtNLM"/>
    </source>
</evidence>
<protein>
    <recommendedName>
        <fullName evidence="4">EamA domain-containing protein</fullName>
    </recommendedName>
</protein>
<feature type="transmembrane region" description="Helical" evidence="2">
    <location>
        <begin position="40"/>
        <end position="61"/>
    </location>
</feature>
<dbReference type="AlphaFoldDB" id="A0A7S4A8J6"/>
<accession>A0A7S4A8J6</accession>
<feature type="transmembrane region" description="Helical" evidence="2">
    <location>
        <begin position="287"/>
        <end position="311"/>
    </location>
</feature>
<reference evidence="3" key="1">
    <citation type="submission" date="2021-01" db="EMBL/GenBank/DDBJ databases">
        <authorList>
            <person name="Corre E."/>
            <person name="Pelletier E."/>
            <person name="Niang G."/>
            <person name="Scheremetjew M."/>
            <person name="Finn R."/>
            <person name="Kale V."/>
            <person name="Holt S."/>
            <person name="Cochrane G."/>
            <person name="Meng A."/>
            <person name="Brown T."/>
            <person name="Cohen L."/>
        </authorList>
    </citation>
    <scope>NUCLEOTIDE SEQUENCE</scope>
    <source>
        <strain evidence="3">10249 10 AB</strain>
    </source>
</reference>
<keyword evidence="2" id="KW-0812">Transmembrane</keyword>
<feature type="region of interest" description="Disordered" evidence="1">
    <location>
        <begin position="116"/>
        <end position="136"/>
    </location>
</feature>